<dbReference type="PANTHER" id="PTHR43537">
    <property type="entry name" value="TRANSCRIPTIONAL REGULATOR, GNTR FAMILY"/>
    <property type="match status" value="1"/>
</dbReference>
<dbReference type="InterPro" id="IPR036390">
    <property type="entry name" value="WH_DNA-bd_sf"/>
</dbReference>
<dbReference type="EMBL" id="FWFW01000001">
    <property type="protein sequence ID" value="SLN10255.1"/>
    <property type="molecule type" value="Genomic_DNA"/>
</dbReference>
<dbReference type="Pfam" id="PF07729">
    <property type="entry name" value="FCD"/>
    <property type="match status" value="1"/>
</dbReference>
<evidence type="ECO:0000256" key="2">
    <source>
        <dbReference type="ARBA" id="ARBA00023125"/>
    </source>
</evidence>
<keyword evidence="2" id="KW-0238">DNA-binding</keyword>
<feature type="domain" description="HTH gntR-type" evidence="4">
    <location>
        <begin position="18"/>
        <end position="85"/>
    </location>
</feature>
<keyword evidence="3" id="KW-0804">Transcription</keyword>
<dbReference type="InterPro" id="IPR000524">
    <property type="entry name" value="Tscrpt_reg_HTH_GntR"/>
</dbReference>
<dbReference type="AlphaFoldDB" id="A0A1Y5R6B5"/>
<dbReference type="Gene3D" id="1.10.10.10">
    <property type="entry name" value="Winged helix-like DNA-binding domain superfamily/Winged helix DNA-binding domain"/>
    <property type="match status" value="1"/>
</dbReference>
<dbReference type="Pfam" id="PF00392">
    <property type="entry name" value="GntR"/>
    <property type="match status" value="1"/>
</dbReference>
<dbReference type="GO" id="GO:0003677">
    <property type="term" value="F:DNA binding"/>
    <property type="evidence" value="ECO:0007669"/>
    <property type="project" value="UniProtKB-KW"/>
</dbReference>
<evidence type="ECO:0000259" key="4">
    <source>
        <dbReference type="PROSITE" id="PS50949"/>
    </source>
</evidence>
<keyword evidence="6" id="KW-1185">Reference proteome</keyword>
<dbReference type="SUPFAM" id="SSF46785">
    <property type="entry name" value="Winged helix' DNA-binding domain"/>
    <property type="match status" value="1"/>
</dbReference>
<dbReference type="SMART" id="SM00895">
    <property type="entry name" value="FCD"/>
    <property type="match status" value="1"/>
</dbReference>
<dbReference type="SMART" id="SM00345">
    <property type="entry name" value="HTH_GNTR"/>
    <property type="match status" value="1"/>
</dbReference>
<dbReference type="SUPFAM" id="SSF48008">
    <property type="entry name" value="GntR ligand-binding domain-like"/>
    <property type="match status" value="1"/>
</dbReference>
<protein>
    <submittedName>
        <fullName evidence="5">HTH-type transcriptional regulator McbR</fullName>
    </submittedName>
</protein>
<dbReference type="Gene3D" id="1.20.120.530">
    <property type="entry name" value="GntR ligand-binding domain-like"/>
    <property type="match status" value="1"/>
</dbReference>
<organism evidence="5 6">
    <name type="scientific">Pacificibacter marinus</name>
    <dbReference type="NCBI Taxonomy" id="658057"/>
    <lineage>
        <taxon>Bacteria</taxon>
        <taxon>Pseudomonadati</taxon>
        <taxon>Pseudomonadota</taxon>
        <taxon>Alphaproteobacteria</taxon>
        <taxon>Rhodobacterales</taxon>
        <taxon>Roseobacteraceae</taxon>
        <taxon>Pacificibacter</taxon>
    </lineage>
</organism>
<dbReference type="Proteomes" id="UP000193307">
    <property type="component" value="Unassembled WGS sequence"/>
</dbReference>
<gene>
    <name evidence="5" type="primary">mcbR_1</name>
    <name evidence="5" type="ORF">PAM7971_00004</name>
</gene>
<dbReference type="InterPro" id="IPR011711">
    <property type="entry name" value="GntR_C"/>
</dbReference>
<evidence type="ECO:0000256" key="3">
    <source>
        <dbReference type="ARBA" id="ARBA00023163"/>
    </source>
</evidence>
<dbReference type="InterPro" id="IPR008920">
    <property type="entry name" value="TF_FadR/GntR_C"/>
</dbReference>
<dbReference type="STRING" id="658057.SAMN04488032_101643"/>
<dbReference type="PANTHER" id="PTHR43537:SF39">
    <property type="entry name" value="HTH-TYPE TRANSCRIPTIONAL REGULATOR MCBR"/>
    <property type="match status" value="1"/>
</dbReference>
<evidence type="ECO:0000313" key="5">
    <source>
        <dbReference type="EMBL" id="SLN10255.1"/>
    </source>
</evidence>
<keyword evidence="1" id="KW-0805">Transcription regulation</keyword>
<dbReference type="PROSITE" id="PS50949">
    <property type="entry name" value="HTH_GNTR"/>
    <property type="match status" value="1"/>
</dbReference>
<dbReference type="InterPro" id="IPR036388">
    <property type="entry name" value="WH-like_DNA-bd_sf"/>
</dbReference>
<accession>A0A1Y5R6B5</accession>
<proteinExistence type="predicted"/>
<dbReference type="GO" id="GO:0003700">
    <property type="term" value="F:DNA-binding transcription factor activity"/>
    <property type="evidence" value="ECO:0007669"/>
    <property type="project" value="InterPro"/>
</dbReference>
<evidence type="ECO:0000313" key="6">
    <source>
        <dbReference type="Proteomes" id="UP000193307"/>
    </source>
</evidence>
<name>A0A1Y5R6B5_9RHOB</name>
<evidence type="ECO:0000256" key="1">
    <source>
        <dbReference type="ARBA" id="ARBA00023015"/>
    </source>
</evidence>
<reference evidence="5 6" key="1">
    <citation type="submission" date="2017-03" db="EMBL/GenBank/DDBJ databases">
        <authorList>
            <person name="Afonso C.L."/>
            <person name="Miller P.J."/>
            <person name="Scott M.A."/>
            <person name="Spackman E."/>
            <person name="Goraichik I."/>
            <person name="Dimitrov K.M."/>
            <person name="Suarez D.L."/>
            <person name="Swayne D.E."/>
        </authorList>
    </citation>
    <scope>NUCLEOTIDE SEQUENCE [LARGE SCALE GENOMIC DNA]</scope>
    <source>
        <strain evidence="5 6">CECT 7971</strain>
    </source>
</reference>
<dbReference type="OrthoDB" id="9815654at2"/>
<sequence>MRKNIELNIPEIGKDGFATTQEYVYERLKSAVMLGAIQPGTSLTMRGLAVELGLSPTPIRDALRRLSSESAVEILGNRRMIIPTMLSQRFEELVALRTTLEVHAARRAMPYISEVLINELIKIDDEMDRQIELQNHDHLTLLNQQFHRTLYTANPNQTVMPAINSVWLQLGPFQRQVIEKVEKYYIIDRHKEIIAALKIRDIEMLSSAVERDVFDGITHSGRELLKAQNAA</sequence>